<name>A0AB38ZAH9_9CHLR</name>
<evidence type="ECO:0000256" key="1">
    <source>
        <dbReference type="ARBA" id="ARBA00022448"/>
    </source>
</evidence>
<evidence type="ECO:0000259" key="4">
    <source>
        <dbReference type="PROSITE" id="PS50893"/>
    </source>
</evidence>
<dbReference type="SMART" id="SM00382">
    <property type="entry name" value="AAA"/>
    <property type="match status" value="1"/>
</dbReference>
<dbReference type="GO" id="GO:0005524">
    <property type="term" value="F:ATP binding"/>
    <property type="evidence" value="ECO:0007669"/>
    <property type="project" value="UniProtKB-KW"/>
</dbReference>
<evidence type="ECO:0000313" key="5">
    <source>
        <dbReference type="EMBL" id="WRO07553.1"/>
    </source>
</evidence>
<sequence length="283" mass="31551">MVLTAFLFAGDFRACKKELKMAKQDLPPLIEFKNISLVRGERLCLKNINLIINQGQSLAILGPNGAGKSSLIKTITRELYPIFDPQNSSLRILGRENWDVFALRSQLGIVSAEVLNQNISQTCKEAVLSGYFGSPYLHDAGLVSTEMENYANEVMQLLEIDKLADRLTDEISSGETRRVVIARALVNKPQSLLLDEPTTNLDMKSAHQLRKLLSKIAGLGTQIILVTHNLSDIIPEINRVVMLKDGSIFRDGVKTKILTEANFAELFGFEVNLLSKDGFYHIY</sequence>
<dbReference type="Pfam" id="PF00005">
    <property type="entry name" value="ABC_tran"/>
    <property type="match status" value="1"/>
</dbReference>
<dbReference type="PROSITE" id="PS50893">
    <property type="entry name" value="ABC_TRANSPORTER_2"/>
    <property type="match status" value="1"/>
</dbReference>
<dbReference type="EMBL" id="CP141531">
    <property type="protein sequence ID" value="WRO07553.1"/>
    <property type="molecule type" value="Genomic_DNA"/>
</dbReference>
<gene>
    <name evidence="5" type="ORF">VLL09_01285</name>
</gene>
<feature type="domain" description="ABC transporter" evidence="4">
    <location>
        <begin position="30"/>
        <end position="270"/>
    </location>
</feature>
<evidence type="ECO:0000256" key="3">
    <source>
        <dbReference type="ARBA" id="ARBA00022840"/>
    </source>
</evidence>
<dbReference type="CDD" id="cd03225">
    <property type="entry name" value="ABC_cobalt_CbiO_domain1"/>
    <property type="match status" value="1"/>
</dbReference>
<dbReference type="InterPro" id="IPR050153">
    <property type="entry name" value="Metal_Ion_Import_ABC"/>
</dbReference>
<keyword evidence="3 5" id="KW-0067">ATP-binding</keyword>
<dbReference type="Proteomes" id="UP001327986">
    <property type="component" value="Chromosome"/>
</dbReference>
<dbReference type="InterPro" id="IPR027417">
    <property type="entry name" value="P-loop_NTPase"/>
</dbReference>
<dbReference type="InterPro" id="IPR003593">
    <property type="entry name" value="AAA+_ATPase"/>
</dbReference>
<evidence type="ECO:0000313" key="6">
    <source>
        <dbReference type="Proteomes" id="UP001327986"/>
    </source>
</evidence>
<dbReference type="GO" id="GO:0016020">
    <property type="term" value="C:membrane"/>
    <property type="evidence" value="ECO:0007669"/>
    <property type="project" value="InterPro"/>
</dbReference>
<dbReference type="AlphaFoldDB" id="A0AB38ZAH9"/>
<dbReference type="GO" id="GO:0016887">
    <property type="term" value="F:ATP hydrolysis activity"/>
    <property type="evidence" value="ECO:0007669"/>
    <property type="project" value="InterPro"/>
</dbReference>
<dbReference type="InterPro" id="IPR003439">
    <property type="entry name" value="ABC_transporter-like_ATP-bd"/>
</dbReference>
<keyword evidence="1" id="KW-0813">Transport</keyword>
<dbReference type="PANTHER" id="PTHR42734">
    <property type="entry name" value="METAL TRANSPORT SYSTEM ATP-BINDING PROTEIN TM_0124-RELATED"/>
    <property type="match status" value="1"/>
</dbReference>
<protein>
    <submittedName>
        <fullName evidence="5">ATP-binding cassette domain-containing protein</fullName>
    </submittedName>
</protein>
<dbReference type="InterPro" id="IPR015856">
    <property type="entry name" value="ABC_transpr_CbiO/EcfA_su"/>
</dbReference>
<keyword evidence="2" id="KW-0547">Nucleotide-binding</keyword>
<accession>A0AB38ZAH9</accession>
<dbReference type="Gene3D" id="3.40.50.300">
    <property type="entry name" value="P-loop containing nucleotide triphosphate hydrolases"/>
    <property type="match status" value="1"/>
</dbReference>
<organism evidence="5 6">
    <name type="scientific">Dehalococcoides mccartyi</name>
    <dbReference type="NCBI Taxonomy" id="61435"/>
    <lineage>
        <taxon>Bacteria</taxon>
        <taxon>Bacillati</taxon>
        <taxon>Chloroflexota</taxon>
        <taxon>Dehalococcoidia</taxon>
        <taxon>Dehalococcoidales</taxon>
        <taxon>Dehalococcoidaceae</taxon>
        <taxon>Dehalococcoides</taxon>
    </lineage>
</organism>
<dbReference type="SUPFAM" id="SSF52540">
    <property type="entry name" value="P-loop containing nucleoside triphosphate hydrolases"/>
    <property type="match status" value="1"/>
</dbReference>
<dbReference type="GO" id="GO:0022857">
    <property type="term" value="F:transmembrane transporter activity"/>
    <property type="evidence" value="ECO:0007669"/>
    <property type="project" value="UniProtKB-ARBA"/>
</dbReference>
<proteinExistence type="predicted"/>
<reference evidence="5" key="1">
    <citation type="submission" date="2023-12" db="EMBL/GenBank/DDBJ databases">
        <title>Isolation of organohalide respiring bacteria Dehalococcoides mccartyi strain GPTCE1 in groundwater collected near a chemical plant in Suzhou, China.</title>
        <authorList>
            <person name="Liu G."/>
        </authorList>
    </citation>
    <scope>NUCLEOTIDE SEQUENCE</scope>
    <source>
        <strain evidence="5">GPTCE1</strain>
    </source>
</reference>
<evidence type="ECO:0000256" key="2">
    <source>
        <dbReference type="ARBA" id="ARBA00022741"/>
    </source>
</evidence>